<accession>K1YGR4</accession>
<organism evidence="1">
    <name type="scientific">uncultured bacterium</name>
    <name type="common">gcode 4</name>
    <dbReference type="NCBI Taxonomy" id="1234023"/>
    <lineage>
        <taxon>Bacteria</taxon>
        <taxon>environmental samples</taxon>
    </lineage>
</organism>
<evidence type="ECO:0000313" key="1">
    <source>
        <dbReference type="EMBL" id="EKD24534.1"/>
    </source>
</evidence>
<name>K1YGR4_9BACT</name>
<protein>
    <submittedName>
        <fullName evidence="1">Uncharacterized protein</fullName>
    </submittedName>
</protein>
<dbReference type="EMBL" id="AMFJ01036219">
    <property type="protein sequence ID" value="EKD24534.1"/>
    <property type="molecule type" value="Genomic_DNA"/>
</dbReference>
<comment type="caution">
    <text evidence="1">The sequence shown here is derived from an EMBL/GenBank/DDBJ whole genome shotgun (WGS) entry which is preliminary data.</text>
</comment>
<gene>
    <name evidence="1" type="ORF">ACD_80C00212G0007</name>
</gene>
<reference evidence="1" key="1">
    <citation type="journal article" date="2012" name="Science">
        <title>Fermentation, hydrogen, and sulfur metabolism in multiple uncultivated bacterial phyla.</title>
        <authorList>
            <person name="Wrighton K.C."/>
            <person name="Thomas B.C."/>
            <person name="Sharon I."/>
            <person name="Miller C.S."/>
            <person name="Castelle C.J."/>
            <person name="VerBerkmoes N.C."/>
            <person name="Wilkins M.J."/>
            <person name="Hettich R.L."/>
            <person name="Lipton M.S."/>
            <person name="Williams K.H."/>
            <person name="Long P.E."/>
            <person name="Banfield J.F."/>
        </authorList>
    </citation>
    <scope>NUCLEOTIDE SEQUENCE [LARGE SCALE GENOMIC DNA]</scope>
</reference>
<sequence>MSKPYRSIDEIVDIFSITLSNAKSIIKKYKVDTFISKGVKIHVKDFYNAYTKHYNPSLFDIATKKTKPQNPRDISNIFQKLFGSAYTV</sequence>
<proteinExistence type="predicted"/>
<dbReference type="AlphaFoldDB" id="K1YGR4"/>